<dbReference type="PANTHER" id="PTHR36930">
    <property type="entry name" value="METAL-SULFUR CLUSTER BIOSYNTHESIS PROTEINS YUAD-RELATED"/>
    <property type="match status" value="1"/>
</dbReference>
<dbReference type="OrthoDB" id="1550913at2"/>
<evidence type="ECO:0000259" key="1">
    <source>
        <dbReference type="PROSITE" id="PS51340"/>
    </source>
</evidence>
<evidence type="ECO:0000313" key="2">
    <source>
        <dbReference type="EMBL" id="PWR03060.1"/>
    </source>
</evidence>
<protein>
    <submittedName>
        <fullName evidence="2">Sulfurase</fullName>
    </submittedName>
</protein>
<dbReference type="GO" id="GO:0003824">
    <property type="term" value="F:catalytic activity"/>
    <property type="evidence" value="ECO:0007669"/>
    <property type="project" value="InterPro"/>
</dbReference>
<dbReference type="PANTHER" id="PTHR36930:SF1">
    <property type="entry name" value="MOSC DOMAIN-CONTAINING PROTEIN"/>
    <property type="match status" value="1"/>
</dbReference>
<dbReference type="EMBL" id="QGKU01000031">
    <property type="protein sequence ID" value="PWR03060.1"/>
    <property type="molecule type" value="Genomic_DNA"/>
</dbReference>
<dbReference type="AlphaFoldDB" id="A0A2V2LC15"/>
<dbReference type="PROSITE" id="PS51340">
    <property type="entry name" value="MOSC"/>
    <property type="match status" value="1"/>
</dbReference>
<keyword evidence="3" id="KW-1185">Reference proteome</keyword>
<name>A0A2V2LC15_9RHOB</name>
<reference evidence="2 3" key="1">
    <citation type="submission" date="2018-05" db="EMBL/GenBank/DDBJ databases">
        <title>Rhodobacteraceae gen. nov., sp. nov. isolated from sea water.</title>
        <authorList>
            <person name="Ren Y."/>
        </authorList>
    </citation>
    <scope>NUCLEOTIDE SEQUENCE [LARGE SCALE GENOMIC DNA]</scope>
    <source>
        <strain evidence="2 3">TG-679</strain>
    </source>
</reference>
<evidence type="ECO:0000313" key="3">
    <source>
        <dbReference type="Proteomes" id="UP000245680"/>
    </source>
</evidence>
<comment type="caution">
    <text evidence="2">The sequence shown here is derived from an EMBL/GenBank/DDBJ whole genome shotgun (WGS) entry which is preliminary data.</text>
</comment>
<dbReference type="Pfam" id="PF03473">
    <property type="entry name" value="MOSC"/>
    <property type="match status" value="1"/>
</dbReference>
<sequence length="150" mass="15915">MGRHAQAGRIDWIGLRTARHGPVQTADAAMLAETGLEGDRHSRANRRSVTLIQSEHLAVIAALLGRDALDPALLRRNIAVSGLNLTALRGVPLRLGDAVIEITTVCAPCSRMEEVLGSGGYNAMRGHGGWTARVITPGLVRVGSEVRPEA</sequence>
<dbReference type="InterPro" id="IPR005302">
    <property type="entry name" value="MoCF_Sase_C"/>
</dbReference>
<dbReference type="InterPro" id="IPR011037">
    <property type="entry name" value="Pyrv_Knase-like_insert_dom_sf"/>
</dbReference>
<dbReference type="Proteomes" id="UP000245680">
    <property type="component" value="Unassembled WGS sequence"/>
</dbReference>
<dbReference type="InterPro" id="IPR052716">
    <property type="entry name" value="MOSC_domain"/>
</dbReference>
<organism evidence="2 3">
    <name type="scientific">Meridianimarinicoccus roseus</name>
    <dbReference type="NCBI Taxonomy" id="2072018"/>
    <lineage>
        <taxon>Bacteria</taxon>
        <taxon>Pseudomonadati</taxon>
        <taxon>Pseudomonadota</taxon>
        <taxon>Alphaproteobacteria</taxon>
        <taxon>Rhodobacterales</taxon>
        <taxon>Paracoccaceae</taxon>
        <taxon>Meridianimarinicoccus</taxon>
    </lineage>
</organism>
<dbReference type="GO" id="GO:0030151">
    <property type="term" value="F:molybdenum ion binding"/>
    <property type="evidence" value="ECO:0007669"/>
    <property type="project" value="InterPro"/>
</dbReference>
<dbReference type="Gene3D" id="2.40.33.20">
    <property type="entry name" value="PK beta-barrel domain-like"/>
    <property type="match status" value="1"/>
</dbReference>
<dbReference type="SUPFAM" id="SSF50800">
    <property type="entry name" value="PK beta-barrel domain-like"/>
    <property type="match status" value="1"/>
</dbReference>
<accession>A0A2V2LC15</accession>
<feature type="domain" description="MOSC" evidence="1">
    <location>
        <begin position="23"/>
        <end position="149"/>
    </location>
</feature>
<dbReference type="RefSeq" id="WP_109811366.1">
    <property type="nucleotide sequence ID" value="NZ_QGKU01000031.1"/>
</dbReference>
<dbReference type="GO" id="GO:0030170">
    <property type="term" value="F:pyridoxal phosphate binding"/>
    <property type="evidence" value="ECO:0007669"/>
    <property type="project" value="InterPro"/>
</dbReference>
<gene>
    <name evidence="2" type="ORF">DKT77_08990</name>
</gene>
<proteinExistence type="predicted"/>